<evidence type="ECO:0008006" key="6">
    <source>
        <dbReference type="Google" id="ProtNLM"/>
    </source>
</evidence>
<dbReference type="InterPro" id="IPR001434">
    <property type="entry name" value="OmcB-like_DUF11"/>
</dbReference>
<feature type="domain" description="DUF7507" evidence="3">
    <location>
        <begin position="564"/>
        <end position="655"/>
    </location>
</feature>
<feature type="compositionally biased region" description="Gly residues" evidence="1">
    <location>
        <begin position="548"/>
        <end position="557"/>
    </location>
</feature>
<evidence type="ECO:0000313" key="4">
    <source>
        <dbReference type="EMBL" id="OGL89022.1"/>
    </source>
</evidence>
<evidence type="ECO:0000256" key="1">
    <source>
        <dbReference type="SAM" id="MobiDB-lite"/>
    </source>
</evidence>
<evidence type="ECO:0000259" key="3">
    <source>
        <dbReference type="Pfam" id="PF24346"/>
    </source>
</evidence>
<dbReference type="Proteomes" id="UP000178264">
    <property type="component" value="Unassembled WGS sequence"/>
</dbReference>
<gene>
    <name evidence="4" type="ORF">A3I42_02320</name>
</gene>
<proteinExistence type="predicted"/>
<evidence type="ECO:0000259" key="2">
    <source>
        <dbReference type="Pfam" id="PF01345"/>
    </source>
</evidence>
<reference evidence="4 5" key="1">
    <citation type="journal article" date="2016" name="Nat. Commun.">
        <title>Thousands of microbial genomes shed light on interconnected biogeochemical processes in an aquifer system.</title>
        <authorList>
            <person name="Anantharaman K."/>
            <person name="Brown C.T."/>
            <person name="Hug L.A."/>
            <person name="Sharon I."/>
            <person name="Castelle C.J."/>
            <person name="Probst A.J."/>
            <person name="Thomas B.C."/>
            <person name="Singh A."/>
            <person name="Wilkins M.J."/>
            <person name="Karaoz U."/>
            <person name="Brodie E.L."/>
            <person name="Williams K.H."/>
            <person name="Hubbard S.S."/>
            <person name="Banfield J.F."/>
        </authorList>
    </citation>
    <scope>NUCLEOTIDE SEQUENCE [LARGE SCALE GENOMIC DNA]</scope>
</reference>
<dbReference type="Pfam" id="PF01345">
    <property type="entry name" value="DUF11"/>
    <property type="match status" value="1"/>
</dbReference>
<dbReference type="Gene3D" id="2.60.40.10">
    <property type="entry name" value="Immunoglobulins"/>
    <property type="match status" value="2"/>
</dbReference>
<feature type="compositionally biased region" description="Low complexity" evidence="1">
    <location>
        <begin position="492"/>
        <end position="508"/>
    </location>
</feature>
<feature type="domain" description="DUF11" evidence="2">
    <location>
        <begin position="391"/>
        <end position="506"/>
    </location>
</feature>
<organism evidence="4 5">
    <name type="scientific">Candidatus Uhrbacteria bacterium RIFCSPLOWO2_02_FULL_49_11</name>
    <dbReference type="NCBI Taxonomy" id="1802409"/>
    <lineage>
        <taxon>Bacteria</taxon>
        <taxon>Candidatus Uhriibacteriota</taxon>
    </lineage>
</organism>
<accession>A0A1F7VEQ3</accession>
<feature type="non-terminal residue" evidence="4">
    <location>
        <position position="655"/>
    </location>
</feature>
<protein>
    <recommendedName>
        <fullName evidence="6">DUF11 domain-containing protein</fullName>
    </recommendedName>
</protein>
<feature type="region of interest" description="Disordered" evidence="1">
    <location>
        <begin position="492"/>
        <end position="557"/>
    </location>
</feature>
<dbReference type="NCBIfam" id="TIGR01451">
    <property type="entry name" value="B_ant_repeat"/>
    <property type="match status" value="1"/>
</dbReference>
<feature type="compositionally biased region" description="Low complexity" evidence="1">
    <location>
        <begin position="532"/>
        <end position="541"/>
    </location>
</feature>
<name>A0A1F7VEQ3_9BACT</name>
<comment type="caution">
    <text evidence="4">The sequence shown here is derived from an EMBL/GenBank/DDBJ whole genome shotgun (WGS) entry which is preliminary data.</text>
</comment>
<feature type="compositionally biased region" description="Polar residues" evidence="1">
    <location>
        <begin position="509"/>
        <end position="519"/>
    </location>
</feature>
<evidence type="ECO:0000313" key="5">
    <source>
        <dbReference type="Proteomes" id="UP000178264"/>
    </source>
</evidence>
<dbReference type="InterPro" id="IPR013783">
    <property type="entry name" value="Ig-like_fold"/>
</dbReference>
<feature type="non-terminal residue" evidence="4">
    <location>
        <position position="1"/>
    </location>
</feature>
<dbReference type="InterPro" id="IPR055354">
    <property type="entry name" value="DUF7507"/>
</dbReference>
<dbReference type="AlphaFoldDB" id="A0A1F7VEQ3"/>
<sequence>VLDINGEYNEDIDLFELIASRFGGTRGIFANANNTNTGEDSLNLAAASIEERTDIEVNNLGLIENDYAIEGISGENSIFAGTKVKRTRVDTGKVDVSTNLFNFLNTNIIGGEATVAVINIFGNFKKNILLPSFDQIFPNVGPRIGTGAQADASIEGATGDSINNAVAIATNDTEITVQNYGGVINELKNRANSGDNENVFGDDADNITVKSGKAKTQTNVLTLANRTCIGCGWFSGFFNILGDWSGKVSGLPETAKKEGNGKSFVVSVEDTDVPGLGGNGVSADASINGTGDDSFNGSAAVAARSVKVKTANEGAVINKLDQVADSGSNSIAAIDGKDITVNTGDVSSAMNVGTILNTDVIGGKLVTLAVNLFGSWEGDFVIGEPTDVGVTITATPSPSPAALGGAITYHITAANAANGKTTDASVKVTYDNARTTLANAGNGTAGEGNVSFSFLGLVPGAQASATFSVTIKNTLGSGTHILNATAALTSSTADNNSANDQSSAAVSVTVGQSGNTNPGNDDEGTVDGTILPGDDNSNGNSNPPPGNTTGGSTVGGSTGSDTVFSIVKTSTAPSAGVAPGSTIPYKITLQNNRSVPVNDVKVYDKLKNEGGLVVFENSWDLGTVAPNEKVVIDYTVIFSAEAPAGDYTNTAYASG</sequence>
<dbReference type="EMBL" id="MGER01000002">
    <property type="protein sequence ID" value="OGL89022.1"/>
    <property type="molecule type" value="Genomic_DNA"/>
</dbReference>
<dbReference type="Pfam" id="PF24346">
    <property type="entry name" value="DUF7507"/>
    <property type="match status" value="1"/>
</dbReference>
<dbReference type="InterPro" id="IPR047589">
    <property type="entry name" value="DUF11_rpt"/>
</dbReference>